<evidence type="ECO:0000256" key="3">
    <source>
        <dbReference type="ARBA" id="ARBA00022692"/>
    </source>
</evidence>
<evidence type="ECO:0000313" key="10">
    <source>
        <dbReference type="EMBL" id="MDZ5762551.1"/>
    </source>
</evidence>
<keyword evidence="11" id="KW-1185">Reference proteome</keyword>
<gene>
    <name evidence="10" type="ORF">Cyrtocomes_00939</name>
</gene>
<feature type="domain" description="POTRA" evidence="9">
    <location>
        <begin position="95"/>
        <end position="172"/>
    </location>
</feature>
<organism evidence="10 11">
    <name type="scientific">Candidatus Cyrtobacter comes</name>
    <dbReference type="NCBI Taxonomy" id="675776"/>
    <lineage>
        <taxon>Bacteria</taxon>
        <taxon>Pseudomonadati</taxon>
        <taxon>Pseudomonadota</taxon>
        <taxon>Alphaproteobacteria</taxon>
        <taxon>Rickettsiales</taxon>
        <taxon>Candidatus Midichloriaceae</taxon>
        <taxon>Candidatus Cyrtobacter</taxon>
    </lineage>
</organism>
<evidence type="ECO:0000256" key="7">
    <source>
        <dbReference type="ARBA" id="ARBA00023237"/>
    </source>
</evidence>
<evidence type="ECO:0000256" key="2">
    <source>
        <dbReference type="ARBA" id="ARBA00022452"/>
    </source>
</evidence>
<dbReference type="PIRSF" id="PIRSF006076">
    <property type="entry name" value="OM_assembly_OMP85"/>
    <property type="match status" value="1"/>
</dbReference>
<evidence type="ECO:0000256" key="8">
    <source>
        <dbReference type="NCBIfam" id="TIGR03303"/>
    </source>
</evidence>
<dbReference type="Pfam" id="PF01103">
    <property type="entry name" value="Omp85"/>
    <property type="match status" value="1"/>
</dbReference>
<keyword evidence="2" id="KW-1134">Transmembrane beta strand</keyword>
<comment type="caution">
    <text evidence="10">The sequence shown here is derived from an EMBL/GenBank/DDBJ whole genome shotgun (WGS) entry which is preliminary data.</text>
</comment>
<dbReference type="PANTHER" id="PTHR12815:SF23">
    <property type="entry name" value="OUTER MEMBRANE PROTEIN ASSEMBLY FACTOR BAMA"/>
    <property type="match status" value="1"/>
</dbReference>
<dbReference type="Gene3D" id="3.10.20.310">
    <property type="entry name" value="membrane protein fhac"/>
    <property type="match status" value="4"/>
</dbReference>
<dbReference type="Proteomes" id="UP001293791">
    <property type="component" value="Unassembled WGS sequence"/>
</dbReference>
<dbReference type="InterPro" id="IPR000184">
    <property type="entry name" value="Bac_surfAg_D15"/>
</dbReference>
<evidence type="ECO:0000256" key="1">
    <source>
        <dbReference type="ARBA" id="ARBA00004370"/>
    </source>
</evidence>
<keyword evidence="7" id="KW-0998">Cell outer membrane</keyword>
<dbReference type="PANTHER" id="PTHR12815">
    <property type="entry name" value="SORTING AND ASSEMBLY MACHINERY SAMM50 PROTEIN FAMILY MEMBER"/>
    <property type="match status" value="1"/>
</dbReference>
<evidence type="ECO:0000313" key="11">
    <source>
        <dbReference type="Proteomes" id="UP001293791"/>
    </source>
</evidence>
<sequence>MVNVMKYFLFIIWCLFVFKPYVLFAQHEVKKIIVYGNERIASNDIQKYAELSVGNGYSERDLNDALKRLYGSGLFLNASISDENDLISIHVEEGPVITKIAFEGNKKIEASDFSKLIKLSIGNIYNTKSVDEDAYAILNRYRSVGYMFAKIEPQLIKESKDKVILIYKITEGKKTKINSISFIGNSVFSSHALKSIIFSQEFSVLKILSPFIKYDPSRIEIDKEALKLFYFSRGYMDFKIVDVNAELIKGKVFITFKIEEGEKYRYGSIKSSEILERLVDLRKIIRDNKLKIEEGGIYNEDKIDRLVLLLEEGLKNNGYFFTEIKKKTIKEVGYANLEFGILEAQKVYVNRIDITGNTRTKDYVIRRQINFIEGDSYNVAKVEKSRINIIRLGYFSNVEIIHKIVSQNQVDIEFRVKEESTGNITMSAGYTFGANDIGMGGLNGNLNIRESNIFGSGCTLLASLEVAANNKSLSLSFTDPFFLDMDLKSSFSLGYNVNTRQVGDETSSGKTPEYTTKTYGGSYGVEYKLSDNLFHNIEYSLYKRELDKSDLSIELNSARSMDYAQNTAASSIKNSLSYITVDNPLRPRNGSVASISQEIAGLITGVKFIKNSIYFRKYFPIFKERDNISVTARVGHVFALGSSERVLLIDNFTSNSTIGYIRGFTPLGCGARVEKALPQKMNEGVGGKSFYALNLEASIYINSFEILKDFSFRVMGFFDIGAMFDSDLSQEQLSDGYKVLSSREPRVSAGVGVGLELPILGKISVYYTPGFLIKKESFDIESKIGFVIGQDF</sequence>
<dbReference type="EMBL" id="JARGYT010000062">
    <property type="protein sequence ID" value="MDZ5762551.1"/>
    <property type="molecule type" value="Genomic_DNA"/>
</dbReference>
<comment type="subcellular location">
    <subcellularLocation>
        <location evidence="1">Membrane</location>
    </subcellularLocation>
</comment>
<feature type="domain" description="POTRA" evidence="9">
    <location>
        <begin position="347"/>
        <end position="419"/>
    </location>
</feature>
<dbReference type="InterPro" id="IPR034746">
    <property type="entry name" value="POTRA"/>
</dbReference>
<evidence type="ECO:0000259" key="9">
    <source>
        <dbReference type="PROSITE" id="PS51779"/>
    </source>
</evidence>
<accession>A0ABU5L8V5</accession>
<dbReference type="Gene3D" id="2.40.160.50">
    <property type="entry name" value="membrane protein fhac: a member of the omp85/tpsb transporter family"/>
    <property type="match status" value="1"/>
</dbReference>
<keyword evidence="6" id="KW-0472">Membrane</keyword>
<dbReference type="InterPro" id="IPR039910">
    <property type="entry name" value="D15-like"/>
</dbReference>
<keyword evidence="3" id="KW-0812">Transmembrane</keyword>
<dbReference type="PROSITE" id="PS51779">
    <property type="entry name" value="POTRA"/>
    <property type="match status" value="3"/>
</dbReference>
<name>A0ABU5L8V5_9RICK</name>
<reference evidence="10 11" key="1">
    <citation type="submission" date="2023-02" db="EMBL/GenBank/DDBJ databases">
        <title>Host association and intracellularity evolved multiple times independently in the Rickettsiales.</title>
        <authorList>
            <person name="Castelli M."/>
            <person name="Nardi T."/>
            <person name="Gammuto L."/>
            <person name="Bellinzona G."/>
            <person name="Sabaneyeva E."/>
            <person name="Potekhin A."/>
            <person name="Serra V."/>
            <person name="Petroni G."/>
            <person name="Sassera D."/>
        </authorList>
    </citation>
    <scope>NUCLEOTIDE SEQUENCE [LARGE SCALE GENOMIC DNA]</scope>
    <source>
        <strain evidence="10 11">BOD18</strain>
    </source>
</reference>
<evidence type="ECO:0000256" key="6">
    <source>
        <dbReference type="ARBA" id="ARBA00023136"/>
    </source>
</evidence>
<evidence type="ECO:0000256" key="5">
    <source>
        <dbReference type="ARBA" id="ARBA00022737"/>
    </source>
</evidence>
<dbReference type="NCBIfam" id="TIGR03303">
    <property type="entry name" value="OM_YaeT"/>
    <property type="match status" value="1"/>
</dbReference>
<evidence type="ECO:0000256" key="4">
    <source>
        <dbReference type="ARBA" id="ARBA00022729"/>
    </source>
</evidence>
<feature type="domain" description="POTRA" evidence="9">
    <location>
        <begin position="27"/>
        <end position="94"/>
    </location>
</feature>
<dbReference type="InterPro" id="IPR023707">
    <property type="entry name" value="OM_assembly_BamA"/>
</dbReference>
<dbReference type="Pfam" id="PF07244">
    <property type="entry name" value="POTRA"/>
    <property type="match status" value="5"/>
</dbReference>
<protein>
    <recommendedName>
        <fullName evidence="8">Outer membrane protein assembly factor BamA</fullName>
    </recommendedName>
</protein>
<keyword evidence="4" id="KW-0732">Signal</keyword>
<keyword evidence="5" id="KW-0677">Repeat</keyword>
<dbReference type="InterPro" id="IPR010827">
    <property type="entry name" value="BamA/TamA_POTRA"/>
</dbReference>
<proteinExistence type="predicted"/>